<reference evidence="1" key="1">
    <citation type="journal article" date="2014" name="Nat. Commun.">
        <title>The tobacco genome sequence and its comparison with those of tomato and potato.</title>
        <authorList>
            <person name="Sierro N."/>
            <person name="Battey J.N."/>
            <person name="Ouadi S."/>
            <person name="Bakaher N."/>
            <person name="Bovet L."/>
            <person name="Willig A."/>
            <person name="Goepfert S."/>
            <person name="Peitsch M.C."/>
            <person name="Ivanov N.V."/>
        </authorList>
    </citation>
    <scope>NUCLEOTIDE SEQUENCE [LARGE SCALE GENOMIC DNA]</scope>
</reference>
<dbReference type="RefSeq" id="XP_075095199.1">
    <property type="nucleotide sequence ID" value="XM_075239098.1"/>
</dbReference>
<evidence type="ECO:0000313" key="2">
    <source>
        <dbReference type="RefSeq" id="XP_075095199.1"/>
    </source>
</evidence>
<organism evidence="1 2">
    <name type="scientific">Nicotiana tabacum</name>
    <name type="common">Common tobacco</name>
    <dbReference type="NCBI Taxonomy" id="4097"/>
    <lineage>
        <taxon>Eukaryota</taxon>
        <taxon>Viridiplantae</taxon>
        <taxon>Streptophyta</taxon>
        <taxon>Embryophyta</taxon>
        <taxon>Tracheophyta</taxon>
        <taxon>Spermatophyta</taxon>
        <taxon>Magnoliopsida</taxon>
        <taxon>eudicotyledons</taxon>
        <taxon>Gunneridae</taxon>
        <taxon>Pentapetalae</taxon>
        <taxon>asterids</taxon>
        <taxon>lamiids</taxon>
        <taxon>Solanales</taxon>
        <taxon>Solanaceae</taxon>
        <taxon>Nicotianoideae</taxon>
        <taxon>Nicotianeae</taxon>
        <taxon>Nicotiana</taxon>
    </lineage>
</organism>
<keyword evidence="1" id="KW-1185">Reference proteome</keyword>
<gene>
    <name evidence="2" type="primary">LOC142173500</name>
</gene>
<evidence type="ECO:0000313" key="1">
    <source>
        <dbReference type="Proteomes" id="UP000790787"/>
    </source>
</evidence>
<name>A0AC58TDB5_TOBAC</name>
<reference evidence="2" key="2">
    <citation type="submission" date="2025-08" db="UniProtKB">
        <authorList>
            <consortium name="RefSeq"/>
        </authorList>
    </citation>
    <scope>IDENTIFICATION</scope>
    <source>
        <tissue evidence="2">Leaf</tissue>
    </source>
</reference>
<protein>
    <submittedName>
        <fullName evidence="2">Uncharacterized protein LOC142173500</fullName>
    </submittedName>
</protein>
<dbReference type="Proteomes" id="UP000790787">
    <property type="component" value="Chromosome 19"/>
</dbReference>
<proteinExistence type="predicted"/>
<sequence>MLYSAPTEKSGLIVSHEQTKAFTSNKDHLHCDYCGKSRHTKETCWKLHGRPTRGRGAKRVGLSTGQVNIAENVETFRETASGETLSSEEVQHLRRLLNKVYTSNVGTFNYVQSGIAFNAHLNSWIIDFGANKHMTGFSKGFQNYSPSPKGDCVRIANGYLTPVYGTCYVICTPDITLLSVLHVPEFPVNLLFVSAITKKLNCSIEFFPDYYIFQDLQTRKRIGSGRLHDDLYWIDGTRDFGQAFFGGNKNSPLEALKGKNDYIIPPKVFGYVFFVHTRSSGKLDPRAIKCVFIRKKRVEEAIMQSAEAEPSSVVETSSTSELSKFSSDLDVPIANRKGVRSCTKHPLSNFVSYNSLSPSYRAFALSISSMSIPLNWREAFADPKWKQAMIEEMKALLKNDTWDLVTSPLNKKLVGYQWVFSVNYKADGSIERFKVRLVAKGFTQTYGVDYQETFVHVKKMNTIRILLSYAVNLDWDLQQFDVKNAFLHGDLEKEVYMEIPLGFDTEQIKEKCTD</sequence>
<accession>A0AC58TDB5</accession>